<dbReference type="InterPro" id="IPR044140">
    <property type="entry name" value="ProRS_anticodon_short"/>
</dbReference>
<dbReference type="GO" id="GO:0005829">
    <property type="term" value="C:cytosol"/>
    <property type="evidence" value="ECO:0007669"/>
    <property type="project" value="TreeGrafter"/>
</dbReference>
<dbReference type="PANTHER" id="PTHR42753">
    <property type="entry name" value="MITOCHONDRIAL RIBOSOME PROTEIN L39/PROLYL-TRNA LIGASE FAMILY MEMBER"/>
    <property type="match status" value="1"/>
</dbReference>
<dbReference type="Pfam" id="PF03129">
    <property type="entry name" value="HGTP_anticodon"/>
    <property type="match status" value="1"/>
</dbReference>
<dbReference type="SUPFAM" id="SSF52954">
    <property type="entry name" value="Class II aaRS ABD-related"/>
    <property type="match status" value="1"/>
</dbReference>
<evidence type="ECO:0000256" key="9">
    <source>
        <dbReference type="ARBA" id="ARBA00047671"/>
    </source>
</evidence>
<keyword evidence="3" id="KW-0436">Ligase</keyword>
<dbReference type="InterPro" id="IPR050062">
    <property type="entry name" value="Pro-tRNA_synthetase"/>
</dbReference>
<dbReference type="InterPro" id="IPR045864">
    <property type="entry name" value="aa-tRNA-synth_II/BPL/LPL"/>
</dbReference>
<evidence type="ECO:0000256" key="3">
    <source>
        <dbReference type="ARBA" id="ARBA00022598"/>
    </source>
</evidence>
<dbReference type="GO" id="GO:0005524">
    <property type="term" value="F:ATP binding"/>
    <property type="evidence" value="ECO:0007669"/>
    <property type="project" value="UniProtKB-KW"/>
</dbReference>
<evidence type="ECO:0000256" key="6">
    <source>
        <dbReference type="ARBA" id="ARBA00022917"/>
    </source>
</evidence>
<dbReference type="InterPro" id="IPR002316">
    <property type="entry name" value="Pro-tRNA-ligase_IIa"/>
</dbReference>
<evidence type="ECO:0000256" key="7">
    <source>
        <dbReference type="ARBA" id="ARBA00023146"/>
    </source>
</evidence>
<dbReference type="SUPFAM" id="SSF55681">
    <property type="entry name" value="Class II aaRS and biotin synthetases"/>
    <property type="match status" value="1"/>
</dbReference>
<dbReference type="AlphaFoldDB" id="A0A2M7TWA4"/>
<dbReference type="Gene3D" id="3.30.930.10">
    <property type="entry name" value="Bira Bifunctional Protein, Domain 2"/>
    <property type="match status" value="1"/>
</dbReference>
<gene>
    <name evidence="11" type="ORF">COY16_05080</name>
</gene>
<keyword evidence="4" id="KW-0547">Nucleotide-binding</keyword>
<dbReference type="InterPro" id="IPR004154">
    <property type="entry name" value="Anticodon-bd"/>
</dbReference>
<comment type="catalytic activity">
    <reaction evidence="9">
        <text>tRNA(Pro) + L-proline + ATP = L-prolyl-tRNA(Pro) + AMP + diphosphate</text>
        <dbReference type="Rhea" id="RHEA:14305"/>
        <dbReference type="Rhea" id="RHEA-COMP:9700"/>
        <dbReference type="Rhea" id="RHEA-COMP:9702"/>
        <dbReference type="ChEBI" id="CHEBI:30616"/>
        <dbReference type="ChEBI" id="CHEBI:33019"/>
        <dbReference type="ChEBI" id="CHEBI:60039"/>
        <dbReference type="ChEBI" id="CHEBI:78442"/>
        <dbReference type="ChEBI" id="CHEBI:78532"/>
        <dbReference type="ChEBI" id="CHEBI:456215"/>
        <dbReference type="EC" id="6.1.1.15"/>
    </reaction>
</comment>
<sequence length="416" mass="47522">MLFSKLFPKPIKGGKKYDSANATFLINGGFVDQVMTGVYTFLPLGWRVLTKIENIIREEMNLIGQDMLMPGLSPKKLWEDTKRLETIDVLFQASGANKASRAMNDAEYILNCTQEDVITPIAKRFFSSYKDFPFALFHIQVKYRNEPRAKSGIMRGREFRMKDLYSFHTSEADLMEFYDNVAKPAYIKTFKRLGLGDSTVIALASGGDFTKNYSHEFQTLCDAGEDTLYHDTETDIYYNKEVVKDPESKKYEIVTSAEVGNIFPLNTKFSKAIDYTFTNESGEKLPVYMGSYGIGTTRVMGVIVEKHHDEQGIIWPANIAPYLVHLIGLDLQDPAVKEKAEKLYHKLLDEGIEVLYDDREEARAGEKFANADLIGNPIRLVISKRTEEKIEWKKRNEKESELISIDEVMNRIQSVK</sequence>
<comment type="caution">
    <text evidence="11">The sequence shown here is derived from an EMBL/GenBank/DDBJ whole genome shotgun (WGS) entry which is preliminary data.</text>
</comment>
<name>A0A2M7TWA4_9BACT</name>
<proteinExistence type="predicted"/>
<dbReference type="PANTHER" id="PTHR42753:SF2">
    <property type="entry name" value="PROLINE--TRNA LIGASE"/>
    <property type="match status" value="1"/>
</dbReference>
<dbReference type="PRINTS" id="PR01046">
    <property type="entry name" value="TRNASYNTHPRO"/>
</dbReference>
<dbReference type="PROSITE" id="PS50862">
    <property type="entry name" value="AA_TRNA_LIGASE_II"/>
    <property type="match status" value="1"/>
</dbReference>
<dbReference type="GO" id="GO:0004827">
    <property type="term" value="F:proline-tRNA ligase activity"/>
    <property type="evidence" value="ECO:0007669"/>
    <property type="project" value="UniProtKB-EC"/>
</dbReference>
<evidence type="ECO:0000313" key="12">
    <source>
        <dbReference type="Proteomes" id="UP000228503"/>
    </source>
</evidence>
<dbReference type="EMBL" id="PFOB01000065">
    <property type="protein sequence ID" value="PIZ62114.1"/>
    <property type="molecule type" value="Genomic_DNA"/>
</dbReference>
<evidence type="ECO:0000256" key="4">
    <source>
        <dbReference type="ARBA" id="ARBA00022741"/>
    </source>
</evidence>
<dbReference type="InterPro" id="IPR002314">
    <property type="entry name" value="aa-tRNA-synt_IIb"/>
</dbReference>
<feature type="domain" description="Aminoacyl-transfer RNA synthetases class-II family profile" evidence="10">
    <location>
        <begin position="32"/>
        <end position="316"/>
    </location>
</feature>
<evidence type="ECO:0000313" key="11">
    <source>
        <dbReference type="EMBL" id="PIZ62114.1"/>
    </source>
</evidence>
<evidence type="ECO:0000259" key="10">
    <source>
        <dbReference type="PROSITE" id="PS50862"/>
    </source>
</evidence>
<keyword evidence="6" id="KW-0648">Protein biosynthesis</keyword>
<protein>
    <recommendedName>
        <fullName evidence="2">Proline--tRNA ligase</fullName>
        <ecNumber evidence="1">6.1.1.15</ecNumber>
    </recommendedName>
    <alternativeName>
        <fullName evidence="8">Prolyl-tRNA synthetase</fullName>
    </alternativeName>
</protein>
<keyword evidence="5" id="KW-0067">ATP-binding</keyword>
<evidence type="ECO:0000256" key="2">
    <source>
        <dbReference type="ARBA" id="ARBA00019110"/>
    </source>
</evidence>
<dbReference type="GO" id="GO:0006433">
    <property type="term" value="P:prolyl-tRNA aminoacylation"/>
    <property type="evidence" value="ECO:0007669"/>
    <property type="project" value="InterPro"/>
</dbReference>
<dbReference type="InterPro" id="IPR006195">
    <property type="entry name" value="aa-tRNA-synth_II"/>
</dbReference>
<dbReference type="Pfam" id="PF00587">
    <property type="entry name" value="tRNA-synt_2b"/>
    <property type="match status" value="1"/>
</dbReference>
<dbReference type="EC" id="6.1.1.15" evidence="1"/>
<dbReference type="Gene3D" id="3.40.50.800">
    <property type="entry name" value="Anticodon-binding domain"/>
    <property type="match status" value="1"/>
</dbReference>
<dbReference type="Proteomes" id="UP000228503">
    <property type="component" value="Unassembled WGS sequence"/>
</dbReference>
<organism evidence="11 12">
    <name type="scientific">Candidatus Roizmanbacteria bacterium CG_4_10_14_0_2_um_filter_39_13</name>
    <dbReference type="NCBI Taxonomy" id="1974825"/>
    <lineage>
        <taxon>Bacteria</taxon>
        <taxon>Candidatus Roizmaniibacteriota</taxon>
    </lineage>
</organism>
<reference evidence="12" key="1">
    <citation type="submission" date="2017-09" db="EMBL/GenBank/DDBJ databases">
        <title>Depth-based differentiation of microbial function through sediment-hosted aquifers and enrichment of novel symbionts in the deep terrestrial subsurface.</title>
        <authorList>
            <person name="Probst A.J."/>
            <person name="Ladd B."/>
            <person name="Jarett J.K."/>
            <person name="Geller-Mcgrath D.E."/>
            <person name="Sieber C.M.K."/>
            <person name="Emerson J.B."/>
            <person name="Anantharaman K."/>
            <person name="Thomas B.C."/>
            <person name="Malmstrom R."/>
            <person name="Stieglmeier M."/>
            <person name="Klingl A."/>
            <person name="Woyke T."/>
            <person name="Ryan C.M."/>
            <person name="Banfield J.F."/>
        </authorList>
    </citation>
    <scope>NUCLEOTIDE SEQUENCE [LARGE SCALE GENOMIC DNA]</scope>
</reference>
<dbReference type="InterPro" id="IPR036621">
    <property type="entry name" value="Anticodon-bd_dom_sf"/>
</dbReference>
<keyword evidence="7" id="KW-0030">Aminoacyl-tRNA synthetase</keyword>
<dbReference type="CDD" id="cd00861">
    <property type="entry name" value="ProRS_anticodon_short"/>
    <property type="match status" value="1"/>
</dbReference>
<evidence type="ECO:0000256" key="1">
    <source>
        <dbReference type="ARBA" id="ARBA00012831"/>
    </source>
</evidence>
<evidence type="ECO:0000256" key="5">
    <source>
        <dbReference type="ARBA" id="ARBA00022840"/>
    </source>
</evidence>
<accession>A0A2M7TWA4</accession>
<evidence type="ECO:0000256" key="8">
    <source>
        <dbReference type="ARBA" id="ARBA00029731"/>
    </source>
</evidence>